<dbReference type="InterPro" id="IPR052421">
    <property type="entry name" value="PCW_Enzyme_Inhibitor"/>
</dbReference>
<organism evidence="7 8">
    <name type="scientific">Acer saccharum</name>
    <name type="common">Sugar maple</name>
    <dbReference type="NCBI Taxonomy" id="4024"/>
    <lineage>
        <taxon>Eukaryota</taxon>
        <taxon>Viridiplantae</taxon>
        <taxon>Streptophyta</taxon>
        <taxon>Embryophyta</taxon>
        <taxon>Tracheophyta</taxon>
        <taxon>Spermatophyta</taxon>
        <taxon>Magnoliopsida</taxon>
        <taxon>eudicotyledons</taxon>
        <taxon>Gunneridae</taxon>
        <taxon>Pentapetalae</taxon>
        <taxon>rosids</taxon>
        <taxon>malvids</taxon>
        <taxon>Sapindales</taxon>
        <taxon>Sapindaceae</taxon>
        <taxon>Hippocastanoideae</taxon>
        <taxon>Acereae</taxon>
        <taxon>Acer</taxon>
    </lineage>
</organism>
<feature type="signal peptide" evidence="5">
    <location>
        <begin position="1"/>
        <end position="25"/>
    </location>
</feature>
<dbReference type="NCBIfam" id="TIGR01614">
    <property type="entry name" value="PME_inhib"/>
    <property type="match status" value="1"/>
</dbReference>
<dbReference type="InterPro" id="IPR035513">
    <property type="entry name" value="Invertase/methylesterase_inhib"/>
</dbReference>
<evidence type="ECO:0000256" key="3">
    <source>
        <dbReference type="ARBA" id="ARBA00038471"/>
    </source>
</evidence>
<evidence type="ECO:0000256" key="2">
    <source>
        <dbReference type="ARBA" id="ARBA00023157"/>
    </source>
</evidence>
<evidence type="ECO:0000313" key="8">
    <source>
        <dbReference type="Proteomes" id="UP001168877"/>
    </source>
</evidence>
<comment type="similarity">
    <text evidence="3">Belongs to the PMEI family.</text>
</comment>
<feature type="compositionally biased region" description="Low complexity" evidence="4">
    <location>
        <begin position="227"/>
        <end position="241"/>
    </location>
</feature>
<dbReference type="AlphaFoldDB" id="A0AA39T524"/>
<protein>
    <recommendedName>
        <fullName evidence="6">Pectinesterase inhibitor domain-containing protein</fullName>
    </recommendedName>
</protein>
<keyword evidence="2" id="KW-1015">Disulfide bond</keyword>
<evidence type="ECO:0000256" key="1">
    <source>
        <dbReference type="ARBA" id="ARBA00022729"/>
    </source>
</evidence>
<reference evidence="7" key="1">
    <citation type="journal article" date="2022" name="Plant J.">
        <title>Strategies of tolerance reflected in two North American maple genomes.</title>
        <authorList>
            <person name="McEvoy S.L."/>
            <person name="Sezen U.U."/>
            <person name="Trouern-Trend A."/>
            <person name="McMahon S.M."/>
            <person name="Schaberg P.G."/>
            <person name="Yang J."/>
            <person name="Wegrzyn J.L."/>
            <person name="Swenson N.G."/>
        </authorList>
    </citation>
    <scope>NUCLEOTIDE SEQUENCE</scope>
    <source>
        <strain evidence="7">NS2018</strain>
    </source>
</reference>
<feature type="chain" id="PRO_5041460211" description="Pectinesterase inhibitor domain-containing protein" evidence="5">
    <location>
        <begin position="26"/>
        <end position="375"/>
    </location>
</feature>
<feature type="region of interest" description="Disordered" evidence="4">
    <location>
        <begin position="210"/>
        <end position="241"/>
    </location>
</feature>
<dbReference type="EMBL" id="JAUESC010000003">
    <property type="protein sequence ID" value="KAK0601607.1"/>
    <property type="molecule type" value="Genomic_DNA"/>
</dbReference>
<dbReference type="Pfam" id="PF04043">
    <property type="entry name" value="PMEI"/>
    <property type="match status" value="1"/>
</dbReference>
<dbReference type="PANTHER" id="PTHR36710">
    <property type="entry name" value="PECTINESTERASE INHIBITOR-LIKE"/>
    <property type="match status" value="1"/>
</dbReference>
<accession>A0AA39T524</accession>
<sequence>MSSLNHLLLLSNCFFFFLQFQQCFSNNVPPLINKICSPFKYYDVCVQTLNSAPGAATADLTTLADYSFKSTYDMLATTDGFLHALLQNVTDPGVKQVVTHCTTNYDESISLLQLAITGLEAGASHFGDVNDKLYMAWENIHDCDRVVKIGPPPPGLPDKSTKAAQFVDISGVIVLHNRTKYSPSKELDAKLRNKEARSHKYNAQEDGFLIEPPRGAKQNGYSHRSTSWNKNAGAGNSNANLSGQRTQMQRMTGKESAMLQMVNSIRKRRKITGHQTTCDEGGTQSTMDLDLKLDRMAWINFHKQERQMKTAKGSKKSMKEVRDAWNTLSMDEKSKFKMPKEDIVDDKVTLEKAAHEDNKVPPFDTRCTPIGNQQL</sequence>
<dbReference type="SUPFAM" id="SSF101148">
    <property type="entry name" value="Plant invertase/pectin methylesterase inhibitor"/>
    <property type="match status" value="1"/>
</dbReference>
<dbReference type="CDD" id="cd15797">
    <property type="entry name" value="PMEI"/>
    <property type="match status" value="1"/>
</dbReference>
<dbReference type="PANTHER" id="PTHR36710:SF18">
    <property type="entry name" value="PECTINESTERASE INHIBITOR 5-RELATED"/>
    <property type="match status" value="1"/>
</dbReference>
<feature type="region of interest" description="Disordered" evidence="4">
    <location>
        <begin position="353"/>
        <end position="375"/>
    </location>
</feature>
<dbReference type="SMART" id="SM00856">
    <property type="entry name" value="PMEI"/>
    <property type="match status" value="1"/>
</dbReference>
<gene>
    <name evidence="7" type="ORF">LWI29_025756</name>
</gene>
<evidence type="ECO:0000256" key="5">
    <source>
        <dbReference type="SAM" id="SignalP"/>
    </source>
</evidence>
<evidence type="ECO:0000256" key="4">
    <source>
        <dbReference type="SAM" id="MobiDB-lite"/>
    </source>
</evidence>
<evidence type="ECO:0000259" key="6">
    <source>
        <dbReference type="SMART" id="SM00856"/>
    </source>
</evidence>
<keyword evidence="8" id="KW-1185">Reference proteome</keyword>
<dbReference type="Gene3D" id="1.20.140.40">
    <property type="entry name" value="Invertase/pectin methylesterase inhibitor family protein"/>
    <property type="match status" value="1"/>
</dbReference>
<dbReference type="InterPro" id="IPR006501">
    <property type="entry name" value="Pectinesterase_inhib_dom"/>
</dbReference>
<evidence type="ECO:0000313" key="7">
    <source>
        <dbReference type="EMBL" id="KAK0601607.1"/>
    </source>
</evidence>
<keyword evidence="1 5" id="KW-0732">Signal</keyword>
<dbReference type="InterPro" id="IPR034086">
    <property type="entry name" value="PMEI_plant"/>
</dbReference>
<name>A0AA39T524_ACESA</name>
<feature type="domain" description="Pectinesterase inhibitor" evidence="6">
    <location>
        <begin position="27"/>
        <end position="173"/>
    </location>
</feature>
<comment type="caution">
    <text evidence="7">The sequence shown here is derived from an EMBL/GenBank/DDBJ whole genome shotgun (WGS) entry which is preliminary data.</text>
</comment>
<dbReference type="GO" id="GO:0046910">
    <property type="term" value="F:pectinesterase inhibitor activity"/>
    <property type="evidence" value="ECO:0007669"/>
    <property type="project" value="InterPro"/>
</dbReference>
<dbReference type="Proteomes" id="UP001168877">
    <property type="component" value="Unassembled WGS sequence"/>
</dbReference>
<proteinExistence type="inferred from homology"/>
<reference evidence="7" key="2">
    <citation type="submission" date="2023-06" db="EMBL/GenBank/DDBJ databases">
        <authorList>
            <person name="Swenson N.G."/>
            <person name="Wegrzyn J.L."/>
            <person name="Mcevoy S.L."/>
        </authorList>
    </citation>
    <scope>NUCLEOTIDE SEQUENCE</scope>
    <source>
        <strain evidence="7">NS2018</strain>
        <tissue evidence="7">Leaf</tissue>
    </source>
</reference>